<dbReference type="InterPro" id="IPR011047">
    <property type="entry name" value="Quinoprotein_ADH-like_sf"/>
</dbReference>
<dbReference type="Proteomes" id="UP000241769">
    <property type="component" value="Unassembled WGS sequence"/>
</dbReference>
<gene>
    <name evidence="2" type="ORF">PROFUN_03934</name>
</gene>
<organism evidence="2 3">
    <name type="scientific">Planoprotostelium fungivorum</name>
    <dbReference type="NCBI Taxonomy" id="1890364"/>
    <lineage>
        <taxon>Eukaryota</taxon>
        <taxon>Amoebozoa</taxon>
        <taxon>Evosea</taxon>
        <taxon>Variosea</taxon>
        <taxon>Cavosteliida</taxon>
        <taxon>Cavosteliaceae</taxon>
        <taxon>Planoprotostelium</taxon>
    </lineage>
</organism>
<reference evidence="2 3" key="1">
    <citation type="journal article" date="2018" name="Genome Biol. Evol.">
        <title>Multiple Roots of Fruiting Body Formation in Amoebozoa.</title>
        <authorList>
            <person name="Hillmann F."/>
            <person name="Forbes G."/>
            <person name="Novohradska S."/>
            <person name="Ferling I."/>
            <person name="Riege K."/>
            <person name="Groth M."/>
            <person name="Westermann M."/>
            <person name="Marz M."/>
            <person name="Spaller T."/>
            <person name="Winckler T."/>
            <person name="Schaap P."/>
            <person name="Glockner G."/>
        </authorList>
    </citation>
    <scope>NUCLEOTIDE SEQUENCE [LARGE SCALE GENOMIC DNA]</scope>
    <source>
        <strain evidence="2 3">Jena</strain>
    </source>
</reference>
<dbReference type="PANTHER" id="PTHR12472">
    <property type="entry name" value="RAB3-GAP REGULATORY DOMAIN"/>
    <property type="match status" value="1"/>
</dbReference>
<proteinExistence type="predicted"/>
<dbReference type="AlphaFoldDB" id="A0A2P6MTR6"/>
<sequence length="451" mass="49403">MVDTRFRLVNVLRLDLPAIQSRFSSESKSQFKVERTFSTASRGDGWLSECHSCIARDADLIAFGRQDELTLVRSGADGIRIETVNKPANAGDVITQLCIIPILLGDQSYPCIAVGFRSGILRIFNKEGNIILSQMLHAEPILRLKIKSNPSLPGEIGRQSEELIILYPNGVVASVDGLSLYTLIYNYVRGGNYGSSTMDYRKWELKGQDRVNDVITSSIPCDGPLSSLRSPSPTQRIIAAGSHPIVGFYISSGEETRFSTAVALASSVASKLTSAVVSMAINWWSSSAPKEEVKQEEREDFVIEKGISLPLKWSISDPPREVTSLSTDPTGRLAVLTDTFNRVILLDCVHSILLRMWKGYREAQTAFIGCDIGGPSGMLFLAIYAPRRGLLEVWRLRSGERVGAVEVGKGGKLLQTSTPVGSSTEKFVQPRAYFVGVDGRLQRLDVVASNV</sequence>
<dbReference type="PANTHER" id="PTHR12472:SF0">
    <property type="entry name" value="RAB3 GTPASE-ACTIVATING PROTEIN NON-CATALYTIC SUBUNIT"/>
    <property type="match status" value="1"/>
</dbReference>
<name>A0A2P6MTR6_9EUKA</name>
<dbReference type="InterPro" id="IPR032839">
    <property type="entry name" value="RAB3GAP_N"/>
</dbReference>
<evidence type="ECO:0000259" key="1">
    <source>
        <dbReference type="Pfam" id="PF14655"/>
    </source>
</evidence>
<dbReference type="OrthoDB" id="360390at2759"/>
<evidence type="ECO:0000313" key="2">
    <source>
        <dbReference type="EMBL" id="PRP75098.1"/>
    </source>
</evidence>
<dbReference type="SUPFAM" id="SSF50998">
    <property type="entry name" value="Quinoprotein alcohol dehydrogenase-like"/>
    <property type="match status" value="1"/>
</dbReference>
<dbReference type="InterPro" id="IPR026059">
    <property type="entry name" value="Rab3GAP2"/>
</dbReference>
<dbReference type="Pfam" id="PF14655">
    <property type="entry name" value="RAB3GAP2_N"/>
    <property type="match status" value="1"/>
</dbReference>
<feature type="domain" description="Rab3-GAP regulatory subunit N-terminal" evidence="1">
    <location>
        <begin position="46"/>
        <end position="414"/>
    </location>
</feature>
<keyword evidence="3" id="KW-1185">Reference proteome</keyword>
<dbReference type="EMBL" id="MDYQ01000419">
    <property type="protein sequence ID" value="PRP75098.1"/>
    <property type="molecule type" value="Genomic_DNA"/>
</dbReference>
<evidence type="ECO:0000313" key="3">
    <source>
        <dbReference type="Proteomes" id="UP000241769"/>
    </source>
</evidence>
<dbReference type="InParanoid" id="A0A2P6MTR6"/>
<accession>A0A2P6MTR6</accession>
<dbReference type="STRING" id="1890364.A0A2P6MTR6"/>
<comment type="caution">
    <text evidence="2">The sequence shown here is derived from an EMBL/GenBank/DDBJ whole genome shotgun (WGS) entry which is preliminary data.</text>
</comment>
<protein>
    <recommendedName>
        <fullName evidence="1">Rab3-GAP regulatory subunit N-terminal domain-containing protein</fullName>
    </recommendedName>
</protein>